<dbReference type="RefSeq" id="XP_049260874.1">
    <property type="nucleotide sequence ID" value="XM_049410024.1"/>
</dbReference>
<dbReference type="GO" id="GO:0016020">
    <property type="term" value="C:membrane"/>
    <property type="evidence" value="ECO:0007669"/>
    <property type="project" value="TreeGrafter"/>
</dbReference>
<dbReference type="GeneID" id="73472707"/>
<dbReference type="EMBL" id="JAGSYN010000276">
    <property type="protein sequence ID" value="KAG7660641.1"/>
    <property type="molecule type" value="Genomic_DNA"/>
</dbReference>
<sequence length="611" mass="69260">MARSDIDVSSLESNDVDSEHQQQAADHEAPIQYHTSNNSQQSRRSSITRRISTAANSFFTIPSQGMFIEEDARQRQNCDDDEFVIEELFGARQLTHSLTRPTSRTSAADDVASYLSQDSMTAFPQTYEGEEAAQTWTTNMPEIERRRSTVVTVIQAVTRKFNFWDKDFHADRIQIAVTFANNYIYLIIGFSIALCIYWGSYFDRAAKYKNLKFAVMIADKQVGQLPPILGETIEGFFQNVPILLQLGNYDFWNYTRLETLASSHNNTITQEVYRQIHHQKYWGAFYVHENATLQWFESLSTLSPNFDPSTSLMEVVYETGRDFNAMANSITTIIQEIVRVYYAFIPQSSLASNMLQTQNSTQQLTILSQAPQLIATIPTFAITDLIPVTNTVFQAPLQIGLIYLVIFSFFQFIFSIKIHMYIASKIKGFQYVVYRMISSQVAYLVLSLAYVTLNRAFGLPFNVTFGQAGFLVIWMFAYLTMGSLGSIIELMVLFLVAIKPQLIGFVLLFVAVTNVAPTVSPIILCPDFYRYGYAMPVRNSYDLMQVAYFNAWKGHMGRNIGILVAWIVVSNAAMPFVMKWMAKKKAKMDAEAAAKQAAEATAQARANQKIN</sequence>
<accession>A0A8J5QG88</accession>
<feature type="transmembrane region" description="Helical" evidence="2">
    <location>
        <begin position="502"/>
        <end position="524"/>
    </location>
</feature>
<evidence type="ECO:0000259" key="3">
    <source>
        <dbReference type="Pfam" id="PF12051"/>
    </source>
</evidence>
<dbReference type="AlphaFoldDB" id="A0A8J5QG88"/>
<comment type="caution">
    <text evidence="4">The sequence shown here is derived from an EMBL/GenBank/DDBJ whole genome shotgun (WGS) entry which is preliminary data.</text>
</comment>
<feature type="compositionally biased region" description="Low complexity" evidence="1">
    <location>
        <begin position="35"/>
        <end position="48"/>
    </location>
</feature>
<reference evidence="4 5" key="1">
    <citation type="journal article" date="2021" name="DNA Res.">
        <title>Genome analysis of Candida subhashii reveals its hybrid nature and dual mitochondrial genome conformations.</title>
        <authorList>
            <person name="Mixao V."/>
            <person name="Hegedusova E."/>
            <person name="Saus E."/>
            <person name="Pryszcz L.P."/>
            <person name="Cillingova A."/>
            <person name="Nosek J."/>
            <person name="Gabaldon T."/>
        </authorList>
    </citation>
    <scope>NUCLEOTIDE SEQUENCE [LARGE SCALE GENOMIC DNA]</scope>
    <source>
        <strain evidence="4 5">CBS 10753</strain>
    </source>
</reference>
<feature type="region of interest" description="Disordered" evidence="1">
    <location>
        <begin position="1"/>
        <end position="48"/>
    </location>
</feature>
<feature type="compositionally biased region" description="Basic and acidic residues" evidence="1">
    <location>
        <begin position="17"/>
        <end position="29"/>
    </location>
</feature>
<feature type="transmembrane region" description="Helical" evidence="2">
    <location>
        <begin position="471"/>
        <end position="495"/>
    </location>
</feature>
<feature type="transmembrane region" description="Helical" evidence="2">
    <location>
        <begin position="183"/>
        <end position="202"/>
    </location>
</feature>
<name>A0A8J5QG88_9ASCO</name>
<evidence type="ECO:0000313" key="4">
    <source>
        <dbReference type="EMBL" id="KAG7660641.1"/>
    </source>
</evidence>
<feature type="domain" description="DUF3533" evidence="3">
    <location>
        <begin position="182"/>
        <end position="571"/>
    </location>
</feature>
<feature type="transmembrane region" description="Helical" evidence="2">
    <location>
        <begin position="432"/>
        <end position="451"/>
    </location>
</feature>
<feature type="transmembrane region" description="Helical" evidence="2">
    <location>
        <begin position="560"/>
        <end position="578"/>
    </location>
</feature>
<feature type="transmembrane region" description="Helical" evidence="2">
    <location>
        <begin position="373"/>
        <end position="393"/>
    </location>
</feature>
<organism evidence="4 5">
    <name type="scientific">[Candida] subhashii</name>
    <dbReference type="NCBI Taxonomy" id="561895"/>
    <lineage>
        <taxon>Eukaryota</taxon>
        <taxon>Fungi</taxon>
        <taxon>Dikarya</taxon>
        <taxon>Ascomycota</taxon>
        <taxon>Saccharomycotina</taxon>
        <taxon>Pichiomycetes</taxon>
        <taxon>Debaryomycetaceae</taxon>
        <taxon>Spathaspora</taxon>
    </lineage>
</organism>
<keyword evidence="2" id="KW-0812">Transmembrane</keyword>
<dbReference type="Pfam" id="PF12051">
    <property type="entry name" value="DUF3533"/>
    <property type="match status" value="1"/>
</dbReference>
<gene>
    <name evidence="4" type="ORF">J8A68_005907</name>
</gene>
<proteinExistence type="predicted"/>
<protein>
    <recommendedName>
        <fullName evidence="3">DUF3533 domain-containing protein</fullName>
    </recommendedName>
</protein>
<dbReference type="PANTHER" id="PTHR34814">
    <property type="entry name" value="NITROSOGUANIDINE RESISTANCE PROTEIN SNG1"/>
    <property type="match status" value="1"/>
</dbReference>
<dbReference type="Proteomes" id="UP000694255">
    <property type="component" value="Unassembled WGS sequence"/>
</dbReference>
<evidence type="ECO:0000256" key="2">
    <source>
        <dbReference type="SAM" id="Phobius"/>
    </source>
</evidence>
<dbReference type="InterPro" id="IPR022703">
    <property type="entry name" value="DUF3533"/>
</dbReference>
<dbReference type="PANTHER" id="PTHR34814:SF1">
    <property type="entry name" value="NITROSOGUANIDINE RESISTANCE PROTEIN SNG1"/>
    <property type="match status" value="1"/>
</dbReference>
<dbReference type="InterPro" id="IPR053001">
    <property type="entry name" value="MNNG_permease-like"/>
</dbReference>
<evidence type="ECO:0000313" key="5">
    <source>
        <dbReference type="Proteomes" id="UP000694255"/>
    </source>
</evidence>
<feature type="transmembrane region" description="Helical" evidence="2">
    <location>
        <begin position="399"/>
        <end position="420"/>
    </location>
</feature>
<keyword evidence="2" id="KW-0472">Membrane</keyword>
<keyword evidence="5" id="KW-1185">Reference proteome</keyword>
<keyword evidence="2" id="KW-1133">Transmembrane helix</keyword>
<evidence type="ECO:0000256" key="1">
    <source>
        <dbReference type="SAM" id="MobiDB-lite"/>
    </source>
</evidence>
<dbReference type="OrthoDB" id="2140105at2759"/>